<proteinExistence type="predicted"/>
<comment type="caution">
    <text evidence="4">The sequence shown here is derived from an EMBL/GenBank/DDBJ whole genome shotgun (WGS) entry which is preliminary data.</text>
</comment>
<feature type="compositionally biased region" description="Low complexity" evidence="1">
    <location>
        <begin position="181"/>
        <end position="206"/>
    </location>
</feature>
<evidence type="ECO:0008006" key="6">
    <source>
        <dbReference type="Google" id="ProtNLM"/>
    </source>
</evidence>
<organism evidence="4 5">
    <name type="scientific">Aeromicrobium alkaliterrae</name>
    <dbReference type="NCBI Taxonomy" id="302168"/>
    <lineage>
        <taxon>Bacteria</taxon>
        <taxon>Bacillati</taxon>
        <taxon>Actinomycetota</taxon>
        <taxon>Actinomycetes</taxon>
        <taxon>Propionibacteriales</taxon>
        <taxon>Nocardioidaceae</taxon>
        <taxon>Aeromicrobium</taxon>
    </lineage>
</organism>
<feature type="compositionally biased region" description="Pro residues" evidence="1">
    <location>
        <begin position="149"/>
        <end position="158"/>
    </location>
</feature>
<feature type="compositionally biased region" description="Basic and acidic residues" evidence="1">
    <location>
        <begin position="222"/>
        <end position="233"/>
    </location>
</feature>
<feature type="chain" id="PRO_5046884280" description="DUF4430 domain-containing protein" evidence="3">
    <location>
        <begin position="21"/>
        <end position="265"/>
    </location>
</feature>
<keyword evidence="2" id="KW-0812">Transmembrane</keyword>
<keyword evidence="2" id="KW-1133">Transmembrane helix</keyword>
<sequence>MLPRALRGLLALAVTGAAFALPVVVASPAEAASGACTRGTGVTVVVNSQVRCDATPGGFARDSFTGEGFALEDVPGQTGAVCRIDGFPSDNRCFETDAYWALFVSDPGSGTWRYASVGVNGQRVKAGTWVAFVWQSSATRTAPSVTPVGPAPAAPAPADPGTSGGGSGGGGTGGTGGGSGSPTTAPTMPGPSATPTESAAPTETPADGQSSSPGDAVDGDERESTSAEVAEREGGSVWGLLLAVVVIGLMGAAVVLVRRRRQGGA</sequence>
<reference evidence="4 5" key="1">
    <citation type="journal article" date="2019" name="Int. J. Syst. Evol. Microbiol.">
        <title>The Global Catalogue of Microorganisms (GCM) 10K type strain sequencing project: providing services to taxonomists for standard genome sequencing and annotation.</title>
        <authorList>
            <consortium name="The Broad Institute Genomics Platform"/>
            <consortium name="The Broad Institute Genome Sequencing Center for Infectious Disease"/>
            <person name="Wu L."/>
            <person name="Ma J."/>
        </authorList>
    </citation>
    <scope>NUCLEOTIDE SEQUENCE [LARGE SCALE GENOMIC DNA]</scope>
    <source>
        <strain evidence="4 5">JCM 13518</strain>
    </source>
</reference>
<evidence type="ECO:0000313" key="5">
    <source>
        <dbReference type="Proteomes" id="UP001501057"/>
    </source>
</evidence>
<evidence type="ECO:0000256" key="1">
    <source>
        <dbReference type="SAM" id="MobiDB-lite"/>
    </source>
</evidence>
<evidence type="ECO:0000256" key="2">
    <source>
        <dbReference type="SAM" id="Phobius"/>
    </source>
</evidence>
<keyword evidence="5" id="KW-1185">Reference proteome</keyword>
<feature type="compositionally biased region" description="Gly residues" evidence="1">
    <location>
        <begin position="162"/>
        <end position="180"/>
    </location>
</feature>
<name>A0ABN2JXU9_9ACTN</name>
<keyword evidence="2" id="KW-0472">Membrane</keyword>
<feature type="region of interest" description="Disordered" evidence="1">
    <location>
        <begin position="140"/>
        <end position="233"/>
    </location>
</feature>
<accession>A0ABN2JXU9</accession>
<protein>
    <recommendedName>
        <fullName evidence="6">DUF4430 domain-containing protein</fullName>
    </recommendedName>
</protein>
<dbReference type="EMBL" id="BAAAME010000004">
    <property type="protein sequence ID" value="GAA1743002.1"/>
    <property type="molecule type" value="Genomic_DNA"/>
</dbReference>
<dbReference type="RefSeq" id="WP_344201806.1">
    <property type="nucleotide sequence ID" value="NZ_BAAAME010000004.1"/>
</dbReference>
<evidence type="ECO:0000313" key="4">
    <source>
        <dbReference type="EMBL" id="GAA1743002.1"/>
    </source>
</evidence>
<gene>
    <name evidence="4" type="ORF">GCM10009710_23870</name>
</gene>
<dbReference type="Proteomes" id="UP001501057">
    <property type="component" value="Unassembled WGS sequence"/>
</dbReference>
<feature type="signal peptide" evidence="3">
    <location>
        <begin position="1"/>
        <end position="20"/>
    </location>
</feature>
<feature type="transmembrane region" description="Helical" evidence="2">
    <location>
        <begin position="237"/>
        <end position="257"/>
    </location>
</feature>
<evidence type="ECO:0000256" key="3">
    <source>
        <dbReference type="SAM" id="SignalP"/>
    </source>
</evidence>
<keyword evidence="3" id="KW-0732">Signal</keyword>